<dbReference type="GO" id="GO:0003729">
    <property type="term" value="F:mRNA binding"/>
    <property type="evidence" value="ECO:0007669"/>
    <property type="project" value="InterPro"/>
</dbReference>
<evidence type="ECO:0000256" key="6">
    <source>
        <dbReference type="SAM" id="MobiDB-lite"/>
    </source>
</evidence>
<feature type="compositionally biased region" description="Low complexity" evidence="6">
    <location>
        <begin position="131"/>
        <end position="140"/>
    </location>
</feature>
<feature type="zinc finger region" description="C3H1-type" evidence="5">
    <location>
        <begin position="32"/>
        <end position="59"/>
    </location>
</feature>
<keyword evidence="2" id="KW-0677">Repeat</keyword>
<evidence type="ECO:0000256" key="1">
    <source>
        <dbReference type="ARBA" id="ARBA00022723"/>
    </source>
</evidence>
<dbReference type="SMART" id="SM00356">
    <property type="entry name" value="ZnF_C3H1"/>
    <property type="match status" value="1"/>
</dbReference>
<dbReference type="PANTHER" id="PTHR12547:SF18">
    <property type="entry name" value="PROTEIN TIS11"/>
    <property type="match status" value="1"/>
</dbReference>
<evidence type="ECO:0000256" key="4">
    <source>
        <dbReference type="ARBA" id="ARBA00022833"/>
    </source>
</evidence>
<evidence type="ECO:0000256" key="3">
    <source>
        <dbReference type="ARBA" id="ARBA00022771"/>
    </source>
</evidence>
<proteinExistence type="predicted"/>
<evidence type="ECO:0000256" key="5">
    <source>
        <dbReference type="PROSITE-ProRule" id="PRU00723"/>
    </source>
</evidence>
<evidence type="ECO:0000259" key="7">
    <source>
        <dbReference type="PROSITE" id="PS50103"/>
    </source>
</evidence>
<keyword evidence="9" id="KW-1185">Reference proteome</keyword>
<dbReference type="GO" id="GO:0051252">
    <property type="term" value="P:regulation of RNA metabolic process"/>
    <property type="evidence" value="ECO:0007669"/>
    <property type="project" value="UniProtKB-ARBA"/>
</dbReference>
<keyword evidence="1 5" id="KW-0479">Metal-binding</keyword>
<feature type="region of interest" description="Disordered" evidence="6">
    <location>
        <begin position="231"/>
        <end position="253"/>
    </location>
</feature>
<dbReference type="PANTHER" id="PTHR12547">
    <property type="entry name" value="CCCH ZINC FINGER/TIS11-RELATED"/>
    <property type="match status" value="1"/>
</dbReference>
<sequence length="275" mass="29491">MQGGKKGGGGGHIARTKVPGGPVQEDTIVQYLYKTKMCYHWQSGYCLMGNNCNFAHGIHELRIPRSFTVVNEQVRDVTPAQPETVFNRELHPAALGPAGQRSYNRALKGFEDGRNPTGSRGSGSREYPNGAPQAASKEPAEAAALLEVQGKMADAVLGDQGGAEQASSSRLAEDESYFQEEGNHDKPFGSGFNGNAMGRGRGKPLKVKIAKTSPGALEEAESVKTPKWAGWLLDTPRDNSPRGRAKPHIPENACPMCGHVEPVTQDAGVQCDLLR</sequence>
<dbReference type="Gene3D" id="4.10.1000.10">
    <property type="entry name" value="Zinc finger, CCCH-type"/>
    <property type="match status" value="1"/>
</dbReference>
<dbReference type="InterPro" id="IPR036855">
    <property type="entry name" value="Znf_CCCH_sf"/>
</dbReference>
<protein>
    <submittedName>
        <fullName evidence="8">C3H1-type domain-containing protein</fullName>
    </submittedName>
</protein>
<dbReference type="Proteomes" id="UP001472866">
    <property type="component" value="Chromosome 06"/>
</dbReference>
<dbReference type="InterPro" id="IPR045877">
    <property type="entry name" value="ZFP36-like"/>
</dbReference>
<feature type="region of interest" description="Disordered" evidence="6">
    <location>
        <begin position="108"/>
        <end position="140"/>
    </location>
</feature>
<evidence type="ECO:0000313" key="8">
    <source>
        <dbReference type="EMBL" id="WZN62586.1"/>
    </source>
</evidence>
<accession>A0AAX4P974</accession>
<dbReference type="FunFam" id="4.10.1000.10:FF:000003">
    <property type="entry name" value="Zinc finger CCCH domain-containing protein"/>
    <property type="match status" value="1"/>
</dbReference>
<dbReference type="GO" id="GO:0010468">
    <property type="term" value="P:regulation of gene expression"/>
    <property type="evidence" value="ECO:0007669"/>
    <property type="project" value="UniProtKB-ARBA"/>
</dbReference>
<name>A0AAX4P974_9CHLO</name>
<reference evidence="8 9" key="1">
    <citation type="submission" date="2024-03" db="EMBL/GenBank/DDBJ databases">
        <title>Complete genome sequence of the green alga Chloropicon roscoffensis RCC1871.</title>
        <authorList>
            <person name="Lemieux C."/>
            <person name="Pombert J.-F."/>
            <person name="Otis C."/>
            <person name="Turmel M."/>
        </authorList>
    </citation>
    <scope>NUCLEOTIDE SEQUENCE [LARGE SCALE GENOMIC DNA]</scope>
    <source>
        <strain evidence="8 9">RCC1871</strain>
    </source>
</reference>
<feature type="region of interest" description="Disordered" evidence="6">
    <location>
        <begin position="159"/>
        <end position="201"/>
    </location>
</feature>
<dbReference type="EMBL" id="CP151506">
    <property type="protein sequence ID" value="WZN62586.1"/>
    <property type="molecule type" value="Genomic_DNA"/>
</dbReference>
<keyword evidence="3 5" id="KW-0863">Zinc-finger</keyword>
<dbReference type="InterPro" id="IPR000571">
    <property type="entry name" value="Znf_CCCH"/>
</dbReference>
<evidence type="ECO:0000256" key="2">
    <source>
        <dbReference type="ARBA" id="ARBA00022737"/>
    </source>
</evidence>
<evidence type="ECO:0000313" key="9">
    <source>
        <dbReference type="Proteomes" id="UP001472866"/>
    </source>
</evidence>
<feature type="domain" description="C3H1-type" evidence="7">
    <location>
        <begin position="32"/>
        <end position="59"/>
    </location>
</feature>
<dbReference type="SUPFAM" id="SSF90229">
    <property type="entry name" value="CCCH zinc finger"/>
    <property type="match status" value="1"/>
</dbReference>
<dbReference type="AlphaFoldDB" id="A0AAX4P974"/>
<keyword evidence="4 5" id="KW-0862">Zinc</keyword>
<gene>
    <name evidence="8" type="ORF">HKI87_06g41230</name>
</gene>
<dbReference type="PROSITE" id="PS50103">
    <property type="entry name" value="ZF_C3H1"/>
    <property type="match status" value="1"/>
</dbReference>
<dbReference type="GO" id="GO:0008270">
    <property type="term" value="F:zinc ion binding"/>
    <property type="evidence" value="ECO:0007669"/>
    <property type="project" value="UniProtKB-KW"/>
</dbReference>
<organism evidence="8 9">
    <name type="scientific">Chloropicon roscoffensis</name>
    <dbReference type="NCBI Taxonomy" id="1461544"/>
    <lineage>
        <taxon>Eukaryota</taxon>
        <taxon>Viridiplantae</taxon>
        <taxon>Chlorophyta</taxon>
        <taxon>Chloropicophyceae</taxon>
        <taxon>Chloropicales</taxon>
        <taxon>Chloropicaceae</taxon>
        <taxon>Chloropicon</taxon>
    </lineage>
</organism>